<dbReference type="Gene3D" id="1.10.8.10">
    <property type="entry name" value="DNA helicase RuvA subunit, C-terminal domain"/>
    <property type="match status" value="1"/>
</dbReference>
<keyword evidence="1" id="KW-1133">Transmembrane helix</keyword>
<dbReference type="SUPFAM" id="SSF46934">
    <property type="entry name" value="UBA-like"/>
    <property type="match status" value="1"/>
</dbReference>
<accession>A0A0R3RG10</accession>
<dbReference type="PROSITE" id="PS50030">
    <property type="entry name" value="UBA"/>
    <property type="match status" value="1"/>
</dbReference>
<dbReference type="InterPro" id="IPR015940">
    <property type="entry name" value="UBA"/>
</dbReference>
<dbReference type="WBParaSite" id="EEL_0000032401-mRNA-1">
    <property type="protein sequence ID" value="EEL_0000032401-mRNA-1"/>
    <property type="gene ID" value="EEL_0000032401"/>
</dbReference>
<feature type="transmembrane region" description="Helical" evidence="1">
    <location>
        <begin position="108"/>
        <end position="134"/>
    </location>
</feature>
<dbReference type="CDD" id="cd14305">
    <property type="entry name" value="UBA_UBAC2"/>
    <property type="match status" value="1"/>
</dbReference>
<feature type="transmembrane region" description="Helical" evidence="1">
    <location>
        <begin position="21"/>
        <end position="42"/>
    </location>
</feature>
<evidence type="ECO:0000313" key="4">
    <source>
        <dbReference type="WBParaSite" id="EEL_0000032401-mRNA-1"/>
    </source>
</evidence>
<dbReference type="Pfam" id="PF00627">
    <property type="entry name" value="UBA"/>
    <property type="match status" value="1"/>
</dbReference>
<dbReference type="SMART" id="SM00165">
    <property type="entry name" value="UBA"/>
    <property type="match status" value="1"/>
</dbReference>
<dbReference type="InterPro" id="IPR009060">
    <property type="entry name" value="UBA-like_sf"/>
</dbReference>
<feature type="transmembrane region" description="Helical" evidence="1">
    <location>
        <begin position="170"/>
        <end position="189"/>
    </location>
</feature>
<proteinExistence type="predicted"/>
<organism evidence="3 4">
    <name type="scientific">Elaeophora elaphi</name>
    <dbReference type="NCBI Taxonomy" id="1147741"/>
    <lineage>
        <taxon>Eukaryota</taxon>
        <taxon>Metazoa</taxon>
        <taxon>Ecdysozoa</taxon>
        <taxon>Nematoda</taxon>
        <taxon>Chromadorea</taxon>
        <taxon>Rhabditida</taxon>
        <taxon>Spirurina</taxon>
        <taxon>Spiruromorpha</taxon>
        <taxon>Filarioidea</taxon>
        <taxon>Onchocercidae</taxon>
        <taxon>Elaeophora</taxon>
    </lineage>
</organism>
<keyword evidence="1" id="KW-0812">Transmembrane</keyword>
<reference evidence="4" key="1">
    <citation type="submission" date="2017-02" db="UniProtKB">
        <authorList>
            <consortium name="WormBaseParasite"/>
        </authorList>
    </citation>
    <scope>IDENTIFICATION</scope>
</reference>
<name>A0A0R3RG10_9BILA</name>
<feature type="transmembrane region" description="Helical" evidence="1">
    <location>
        <begin position="140"/>
        <end position="158"/>
    </location>
</feature>
<feature type="transmembrane region" description="Helical" evidence="1">
    <location>
        <begin position="195"/>
        <end position="214"/>
    </location>
</feature>
<dbReference type="AlphaFoldDB" id="A0A0R3RG10"/>
<feature type="transmembrane region" description="Helical" evidence="1">
    <location>
        <begin position="62"/>
        <end position="87"/>
    </location>
</feature>
<evidence type="ECO:0000313" key="3">
    <source>
        <dbReference type="Proteomes" id="UP000050640"/>
    </source>
</evidence>
<dbReference type="Proteomes" id="UP000050640">
    <property type="component" value="Unplaced"/>
</dbReference>
<keyword evidence="1" id="KW-0472">Membrane</keyword>
<dbReference type="STRING" id="1147741.A0A0R3RG10"/>
<protein>
    <submittedName>
        <fullName evidence="4">UBA domain-containing protein</fullName>
    </submittedName>
</protein>
<keyword evidence="3" id="KW-1185">Reference proteome</keyword>
<evidence type="ECO:0000259" key="2">
    <source>
        <dbReference type="PROSITE" id="PS50030"/>
    </source>
</evidence>
<dbReference type="InterPro" id="IPR041928">
    <property type="entry name" value="UBA_UBAC2"/>
</dbReference>
<sequence length="355" mass="40496">MIHSRRGQYQMQNQDLFRYAPITKAWLLITLFSSIICMYLSISDFDSSIAPSLGNIISVKGILQIILSKLVFQSPSSLIGGLTLLYYGRLVERRFGSCKFLLIIKQQLQNFILFNFLHATIVEITIYFVLSWFYGYIPSTMYFVIGPYDLITTLYLTYVKEIPLLPYASILGLSLSVHTFPFIMFIQLLGLSKPVFIACIAGASSVLLYPQFFAKVNFLPNRFIQLFHSASNPVGWLFQKFAECGEFGREGSVLPVAATIERQRVDVLDNYERRLMFGQMQRVYRSERARPSENQLHFLNRLLGRASTGNTLSSEDQVRQLVDMGLGSREDVREALQQCGNDASEAANLLLHNRR</sequence>
<feature type="domain" description="UBA" evidence="2">
    <location>
        <begin position="311"/>
        <end position="353"/>
    </location>
</feature>
<evidence type="ECO:0000256" key="1">
    <source>
        <dbReference type="SAM" id="Phobius"/>
    </source>
</evidence>